<reference evidence="3" key="1">
    <citation type="submission" date="2016-06" db="EMBL/GenBank/DDBJ databases">
        <title>Parallel loss of symbiosis genes in relatives of nitrogen-fixing non-legume Parasponia.</title>
        <authorList>
            <person name="Van Velzen R."/>
            <person name="Holmer R."/>
            <person name="Bu F."/>
            <person name="Rutten L."/>
            <person name="Van Zeijl A."/>
            <person name="Liu W."/>
            <person name="Santuari L."/>
            <person name="Cao Q."/>
            <person name="Sharma T."/>
            <person name="Shen D."/>
            <person name="Roswanjaya Y."/>
            <person name="Wardhani T."/>
            <person name="Kalhor M.S."/>
            <person name="Jansen J."/>
            <person name="Van den Hoogen J."/>
            <person name="Gungor B."/>
            <person name="Hartog M."/>
            <person name="Hontelez J."/>
            <person name="Verver J."/>
            <person name="Yang W.-C."/>
            <person name="Schijlen E."/>
            <person name="Repin R."/>
            <person name="Schilthuizen M."/>
            <person name="Schranz E."/>
            <person name="Heidstra R."/>
            <person name="Miyata K."/>
            <person name="Fedorova E."/>
            <person name="Kohlen W."/>
            <person name="Bisseling T."/>
            <person name="Smit S."/>
            <person name="Geurts R."/>
        </authorList>
    </citation>
    <scope>NUCLEOTIDE SEQUENCE [LARGE SCALE GENOMIC DNA]</scope>
    <source>
        <strain evidence="3">cv. RG33-2</strain>
    </source>
</reference>
<protein>
    <submittedName>
        <fullName evidence="2">Uncharacterized protein</fullName>
    </submittedName>
</protein>
<evidence type="ECO:0000313" key="2">
    <source>
        <dbReference type="EMBL" id="POO02545.1"/>
    </source>
</evidence>
<organism evidence="2 3">
    <name type="scientific">Trema orientale</name>
    <name type="common">Charcoal tree</name>
    <name type="synonym">Celtis orientalis</name>
    <dbReference type="NCBI Taxonomy" id="63057"/>
    <lineage>
        <taxon>Eukaryota</taxon>
        <taxon>Viridiplantae</taxon>
        <taxon>Streptophyta</taxon>
        <taxon>Embryophyta</taxon>
        <taxon>Tracheophyta</taxon>
        <taxon>Spermatophyta</taxon>
        <taxon>Magnoliopsida</taxon>
        <taxon>eudicotyledons</taxon>
        <taxon>Gunneridae</taxon>
        <taxon>Pentapetalae</taxon>
        <taxon>rosids</taxon>
        <taxon>fabids</taxon>
        <taxon>Rosales</taxon>
        <taxon>Cannabaceae</taxon>
        <taxon>Trema</taxon>
    </lineage>
</organism>
<keyword evidence="1" id="KW-1133">Transmembrane helix</keyword>
<keyword evidence="3" id="KW-1185">Reference proteome</keyword>
<accession>A0A2P5FXP1</accession>
<proteinExistence type="predicted"/>
<keyword evidence="1" id="KW-0812">Transmembrane</keyword>
<name>A0A2P5FXP1_TREOI</name>
<dbReference type="EMBL" id="JXTC01000004">
    <property type="protein sequence ID" value="POO02545.1"/>
    <property type="molecule type" value="Genomic_DNA"/>
</dbReference>
<sequence length="76" mass="8391">MKFHDQANGMVAYWYGTACMWVPLDVIDITLLVGVWALFEMIKPPCGCGVLTCTCISAFLSSGSNTLQQKMKVNNK</sequence>
<feature type="transmembrane region" description="Helical" evidence="1">
    <location>
        <begin position="12"/>
        <end position="39"/>
    </location>
</feature>
<evidence type="ECO:0000256" key="1">
    <source>
        <dbReference type="SAM" id="Phobius"/>
    </source>
</evidence>
<keyword evidence="1" id="KW-0472">Membrane</keyword>
<dbReference type="AlphaFoldDB" id="A0A2P5FXP1"/>
<gene>
    <name evidence="2" type="ORF">TorRG33x02_015290</name>
</gene>
<comment type="caution">
    <text evidence="2">The sequence shown here is derived from an EMBL/GenBank/DDBJ whole genome shotgun (WGS) entry which is preliminary data.</text>
</comment>
<dbReference type="InParanoid" id="A0A2P5FXP1"/>
<dbReference type="Proteomes" id="UP000237000">
    <property type="component" value="Unassembled WGS sequence"/>
</dbReference>
<evidence type="ECO:0000313" key="3">
    <source>
        <dbReference type="Proteomes" id="UP000237000"/>
    </source>
</evidence>
<dbReference type="OrthoDB" id="10274408at2759"/>